<organism evidence="11 13">
    <name type="scientific">Ustilago bromivora</name>
    <dbReference type="NCBI Taxonomy" id="307758"/>
    <lineage>
        <taxon>Eukaryota</taxon>
        <taxon>Fungi</taxon>
        <taxon>Dikarya</taxon>
        <taxon>Basidiomycota</taxon>
        <taxon>Ustilaginomycotina</taxon>
        <taxon>Ustilaginomycetes</taxon>
        <taxon>Ustilaginales</taxon>
        <taxon>Ustilaginaceae</taxon>
        <taxon>Ustilago</taxon>
    </lineage>
</organism>
<evidence type="ECO:0000256" key="1">
    <source>
        <dbReference type="ARBA" id="ARBA00012513"/>
    </source>
</evidence>
<dbReference type="Gene3D" id="3.30.200.20">
    <property type="entry name" value="Phosphorylase Kinase, domain 1"/>
    <property type="match status" value="1"/>
</dbReference>
<dbReference type="EC" id="2.7.11.1" evidence="1"/>
<dbReference type="GO" id="GO:0005524">
    <property type="term" value="F:ATP binding"/>
    <property type="evidence" value="ECO:0007669"/>
    <property type="project" value="UniProtKB-KW"/>
</dbReference>
<dbReference type="EMBL" id="ULHB01000042">
    <property type="protein sequence ID" value="SYW78437.1"/>
    <property type="molecule type" value="Genomic_DNA"/>
</dbReference>
<feature type="compositionally biased region" description="Low complexity" evidence="9">
    <location>
        <begin position="97"/>
        <end position="119"/>
    </location>
</feature>
<reference evidence="13" key="2">
    <citation type="submission" date="2016-04" db="EMBL/GenBank/DDBJ databases">
        <authorList>
            <person name="Guldener U."/>
            <person name="Guldener U."/>
        </authorList>
    </citation>
    <scope>NUCLEOTIDE SEQUENCE [LARGE SCALE GENOMIC DNA]</scope>
    <source>
        <strain evidence="13">UB2112</strain>
    </source>
</reference>
<feature type="region of interest" description="Disordered" evidence="9">
    <location>
        <begin position="160"/>
        <end position="399"/>
    </location>
</feature>
<dbReference type="Gene3D" id="1.10.510.10">
    <property type="entry name" value="Transferase(Phosphotransferase) domain 1"/>
    <property type="match status" value="1"/>
</dbReference>
<feature type="region of interest" description="Disordered" evidence="9">
    <location>
        <begin position="49"/>
        <end position="146"/>
    </location>
</feature>
<keyword evidence="3" id="KW-0808">Transferase</keyword>
<feature type="domain" description="Protein kinase" evidence="10">
    <location>
        <begin position="465"/>
        <end position="868"/>
    </location>
</feature>
<evidence type="ECO:0000313" key="14">
    <source>
        <dbReference type="Proteomes" id="UP000658997"/>
    </source>
</evidence>
<feature type="compositionally biased region" description="Low complexity" evidence="9">
    <location>
        <begin position="303"/>
        <end position="341"/>
    </location>
</feature>
<dbReference type="Proteomes" id="UP000658997">
    <property type="component" value="Unassembled WGS sequence"/>
</dbReference>
<reference evidence="11" key="1">
    <citation type="submission" date="2016-04" db="EMBL/GenBank/DDBJ databases">
        <authorList>
            <person name="Evans L.H."/>
            <person name="Alamgir A."/>
            <person name="Owens N."/>
            <person name="Weber N.D."/>
            <person name="Virtaneva K."/>
            <person name="Barbian K."/>
            <person name="Babar A."/>
            <person name="Rosenke K."/>
        </authorList>
    </citation>
    <scope>NUCLEOTIDE SEQUENCE</scope>
    <source>
        <strain evidence="11">UB2112</strain>
    </source>
</reference>
<dbReference type="InterPro" id="IPR000719">
    <property type="entry name" value="Prot_kinase_dom"/>
</dbReference>
<sequence>MSFLSGSTKKVSVYGRKAEVRVVNRHSAFTTLDADENDLFSFFNSQAKPKSTYGRSRASVLPSQLHDTAETETSEADDTLESQSETGQSAAYDTANTSASFHSACSSSSSPKPVSKSTSGAQRTALASKALNSKDAATHKSTSKPAKAAIIKVQDEAMVNVTPKAKPGGPKRGPTDSSQTVRKAPKPKAAAASSLCAVVLPTESTPPPPAQQAGRAPRRAAQAARIAIEDYDFTDRDTTPRRPVPTKSYFVEKAKQLAEWALEDEHEQQQAKQEVARSTKASASTASKTSRKSMAARPRHTSARGSSRASAFAISDSSLSSATGVSGSSFEGGSTSGSSFSLVIPRHDDSNDLASKRSAAKALKARQNKRVTRRIAASSDDENEDRNNADELGSDDEAGQDPALKLAAQVADLAVVHADAVDNYLSDLLGAVSQSKPESFGDTVQRLRTTITRSTSGAAKITKTRRRIEKIGEASFSEVFKIFAPSTATSTATPGHDEALVLKVIPIASTAASNDDEDLPFSSPAVDVEREIRLMQLIERESACTKTDAFVSLRSAHVVKGTYPSALLQAWDRWDTKRRAKAGEGAENIRPDVIGSQQVYALLVMTDSGMDLESLKVKSWLQAASIFWQVVAGLSEMESRIEFEHRDLHWGNILVQAVTSSEQASRRSSVLNLLLDPRISGIKATIIDFTLSRATIPPASKGRSKKAEVLHYPFDDESLFEGSGDTQFDVYREMRTVTSGDWSSYTPSTNMLWLRYLAHKLIEVKCKSCKVPKSASEEGEADAYTSLQNAAARLDEAAENVLGQKQGRSVKPTAGRKSLHPRSRKSVAAPVAAGGARRGRATTAVTPLLHAQIEDAVQSAAQLMTLLN</sequence>
<evidence type="ECO:0000256" key="8">
    <source>
        <dbReference type="ARBA" id="ARBA00048679"/>
    </source>
</evidence>
<gene>
    <name evidence="12" type="ORF">UBRO2_02629</name>
    <name evidence="11" type="ORF">UBRO_01228</name>
</gene>
<protein>
    <recommendedName>
        <fullName evidence="1">non-specific serine/threonine protein kinase</fullName>
        <ecNumber evidence="1">2.7.11.1</ecNumber>
    </recommendedName>
</protein>
<evidence type="ECO:0000256" key="3">
    <source>
        <dbReference type="ARBA" id="ARBA00022679"/>
    </source>
</evidence>
<keyword evidence="5 11" id="KW-0418">Kinase</keyword>
<feature type="compositionally biased region" description="Polar residues" evidence="9">
    <location>
        <begin position="83"/>
        <end position="96"/>
    </location>
</feature>
<dbReference type="GO" id="GO:0035556">
    <property type="term" value="P:intracellular signal transduction"/>
    <property type="evidence" value="ECO:0007669"/>
    <property type="project" value="TreeGrafter"/>
</dbReference>
<dbReference type="AlphaFoldDB" id="A0A1K0FUJ9"/>
<feature type="region of interest" description="Disordered" evidence="9">
    <location>
        <begin position="804"/>
        <end position="835"/>
    </location>
</feature>
<feature type="compositionally biased region" description="Low complexity" evidence="9">
    <location>
        <begin position="211"/>
        <end position="225"/>
    </location>
</feature>
<dbReference type="GO" id="GO:0005737">
    <property type="term" value="C:cytoplasm"/>
    <property type="evidence" value="ECO:0007669"/>
    <property type="project" value="TreeGrafter"/>
</dbReference>
<evidence type="ECO:0000256" key="5">
    <source>
        <dbReference type="ARBA" id="ARBA00022777"/>
    </source>
</evidence>
<dbReference type="PANTHER" id="PTHR24419:SF18">
    <property type="entry name" value="SERINE_THREONINE-PROTEIN KINASE HASPIN"/>
    <property type="match status" value="1"/>
</dbReference>
<evidence type="ECO:0000256" key="7">
    <source>
        <dbReference type="ARBA" id="ARBA00047899"/>
    </source>
</evidence>
<name>A0A1K0FUJ9_9BASI</name>
<dbReference type="InterPro" id="IPR011009">
    <property type="entry name" value="Kinase-like_dom_sf"/>
</dbReference>
<dbReference type="Proteomes" id="UP000179920">
    <property type="component" value="Chromosome I"/>
</dbReference>
<proteinExistence type="predicted"/>
<dbReference type="GO" id="GO:0005634">
    <property type="term" value="C:nucleus"/>
    <property type="evidence" value="ECO:0007669"/>
    <property type="project" value="TreeGrafter"/>
</dbReference>
<evidence type="ECO:0000259" key="10">
    <source>
        <dbReference type="PROSITE" id="PS50011"/>
    </source>
</evidence>
<reference evidence="12" key="3">
    <citation type="submission" date="2018-08" db="EMBL/GenBank/DDBJ databases">
        <authorList>
            <person name="Guldener U."/>
        </authorList>
    </citation>
    <scope>NUCLEOTIDE SEQUENCE</scope>
    <source>
        <strain evidence="12">UB2</strain>
    </source>
</reference>
<keyword evidence="2" id="KW-0723">Serine/threonine-protein kinase</keyword>
<accession>A0A1K0FUJ9</accession>
<evidence type="ECO:0000313" key="12">
    <source>
        <dbReference type="EMBL" id="SYW78437.1"/>
    </source>
</evidence>
<keyword evidence="4" id="KW-0547">Nucleotide-binding</keyword>
<evidence type="ECO:0000313" key="11">
    <source>
        <dbReference type="EMBL" id="SAM58134.1"/>
    </source>
</evidence>
<dbReference type="InterPro" id="IPR024604">
    <property type="entry name" value="GSG2_C"/>
</dbReference>
<evidence type="ECO:0000256" key="2">
    <source>
        <dbReference type="ARBA" id="ARBA00022527"/>
    </source>
</evidence>
<evidence type="ECO:0000313" key="13">
    <source>
        <dbReference type="Proteomes" id="UP000179920"/>
    </source>
</evidence>
<feature type="compositionally biased region" description="Low complexity" evidence="9">
    <location>
        <begin position="276"/>
        <end position="296"/>
    </location>
</feature>
<dbReference type="PROSITE" id="PS50011">
    <property type="entry name" value="PROTEIN_KINASE_DOM"/>
    <property type="match status" value="1"/>
</dbReference>
<dbReference type="SUPFAM" id="SSF56112">
    <property type="entry name" value="Protein kinase-like (PK-like)"/>
    <property type="match status" value="1"/>
</dbReference>
<keyword evidence="14" id="KW-1185">Reference proteome</keyword>
<comment type="catalytic activity">
    <reaction evidence="8">
        <text>L-seryl-[protein] + ATP = O-phospho-L-seryl-[protein] + ADP + H(+)</text>
        <dbReference type="Rhea" id="RHEA:17989"/>
        <dbReference type="Rhea" id="RHEA-COMP:9863"/>
        <dbReference type="Rhea" id="RHEA-COMP:11604"/>
        <dbReference type="ChEBI" id="CHEBI:15378"/>
        <dbReference type="ChEBI" id="CHEBI:29999"/>
        <dbReference type="ChEBI" id="CHEBI:30616"/>
        <dbReference type="ChEBI" id="CHEBI:83421"/>
        <dbReference type="ChEBI" id="CHEBI:456216"/>
        <dbReference type="EC" id="2.7.11.1"/>
    </reaction>
</comment>
<dbReference type="OrthoDB" id="5327538at2759"/>
<dbReference type="SMART" id="SM01331">
    <property type="entry name" value="DUF3635"/>
    <property type="match status" value="1"/>
</dbReference>
<feature type="compositionally biased region" description="Acidic residues" evidence="9">
    <location>
        <begin position="70"/>
        <end position="80"/>
    </location>
</feature>
<dbReference type="EMBL" id="LT558117">
    <property type="protein sequence ID" value="SAM58134.1"/>
    <property type="molecule type" value="Genomic_DNA"/>
</dbReference>
<keyword evidence="6" id="KW-0067">ATP-binding</keyword>
<evidence type="ECO:0000256" key="4">
    <source>
        <dbReference type="ARBA" id="ARBA00022741"/>
    </source>
</evidence>
<dbReference type="Pfam" id="PF12330">
    <property type="entry name" value="Haspin_kinase"/>
    <property type="match status" value="1"/>
</dbReference>
<evidence type="ECO:0000256" key="6">
    <source>
        <dbReference type="ARBA" id="ARBA00022840"/>
    </source>
</evidence>
<feature type="compositionally biased region" description="Basic residues" evidence="9">
    <location>
        <begin position="363"/>
        <end position="373"/>
    </location>
</feature>
<evidence type="ECO:0000256" key="9">
    <source>
        <dbReference type="SAM" id="MobiDB-lite"/>
    </source>
</evidence>
<dbReference type="PANTHER" id="PTHR24419">
    <property type="entry name" value="INTERLEUKIN-1 RECEPTOR-ASSOCIATED KINASE"/>
    <property type="match status" value="1"/>
</dbReference>
<comment type="catalytic activity">
    <reaction evidence="7">
        <text>L-threonyl-[protein] + ATP = O-phospho-L-threonyl-[protein] + ADP + H(+)</text>
        <dbReference type="Rhea" id="RHEA:46608"/>
        <dbReference type="Rhea" id="RHEA-COMP:11060"/>
        <dbReference type="Rhea" id="RHEA-COMP:11605"/>
        <dbReference type="ChEBI" id="CHEBI:15378"/>
        <dbReference type="ChEBI" id="CHEBI:30013"/>
        <dbReference type="ChEBI" id="CHEBI:30616"/>
        <dbReference type="ChEBI" id="CHEBI:61977"/>
        <dbReference type="ChEBI" id="CHEBI:456216"/>
        <dbReference type="EC" id="2.7.11.1"/>
    </reaction>
</comment>
<dbReference type="GO" id="GO:0000278">
    <property type="term" value="P:mitotic cell cycle"/>
    <property type="evidence" value="ECO:0007669"/>
    <property type="project" value="TreeGrafter"/>
</dbReference>
<dbReference type="GO" id="GO:0072354">
    <property type="term" value="F:histone H3T3 kinase activity"/>
    <property type="evidence" value="ECO:0007669"/>
    <property type="project" value="TreeGrafter"/>
</dbReference>